<dbReference type="Pfam" id="PF00069">
    <property type="entry name" value="Pkinase"/>
    <property type="match status" value="1"/>
</dbReference>
<evidence type="ECO:0000313" key="12">
    <source>
        <dbReference type="Proteomes" id="UP000609874"/>
    </source>
</evidence>
<dbReference type="PROSITE" id="PS50011">
    <property type="entry name" value="PROTEIN_KINASE_DOM"/>
    <property type="match status" value="1"/>
</dbReference>
<dbReference type="InterPro" id="IPR017441">
    <property type="entry name" value="Protein_kinase_ATP_BS"/>
</dbReference>
<evidence type="ECO:0000256" key="8">
    <source>
        <dbReference type="SAM" id="MobiDB-lite"/>
    </source>
</evidence>
<keyword evidence="9" id="KW-1133">Transmembrane helix</keyword>
<keyword evidence="9" id="KW-0812">Transmembrane</keyword>
<feature type="binding site" evidence="7">
    <location>
        <position position="38"/>
    </location>
    <ligand>
        <name>ATP</name>
        <dbReference type="ChEBI" id="CHEBI:30616"/>
    </ligand>
</feature>
<dbReference type="InterPro" id="IPR008271">
    <property type="entry name" value="Ser/Thr_kinase_AS"/>
</dbReference>
<keyword evidence="4 7" id="KW-0547">Nucleotide-binding</keyword>
<dbReference type="PANTHER" id="PTHR43289">
    <property type="entry name" value="MITOGEN-ACTIVATED PROTEIN KINASE KINASE KINASE 20-RELATED"/>
    <property type="match status" value="1"/>
</dbReference>
<protein>
    <recommendedName>
        <fullName evidence="1">non-specific serine/threonine protein kinase</fullName>
        <ecNumber evidence="1">2.7.11.1</ecNumber>
    </recommendedName>
</protein>
<feature type="transmembrane region" description="Helical" evidence="9">
    <location>
        <begin position="443"/>
        <end position="462"/>
    </location>
</feature>
<evidence type="ECO:0000256" key="7">
    <source>
        <dbReference type="PROSITE-ProRule" id="PRU10141"/>
    </source>
</evidence>
<evidence type="ECO:0000256" key="1">
    <source>
        <dbReference type="ARBA" id="ARBA00012513"/>
    </source>
</evidence>
<dbReference type="PROSITE" id="PS00107">
    <property type="entry name" value="PROTEIN_KINASE_ATP"/>
    <property type="match status" value="1"/>
</dbReference>
<keyword evidence="5 11" id="KW-0418">Kinase</keyword>
<evidence type="ECO:0000256" key="6">
    <source>
        <dbReference type="ARBA" id="ARBA00022840"/>
    </source>
</evidence>
<feature type="domain" description="Protein kinase" evidence="10">
    <location>
        <begin position="9"/>
        <end position="276"/>
    </location>
</feature>
<evidence type="ECO:0000256" key="9">
    <source>
        <dbReference type="SAM" id="Phobius"/>
    </source>
</evidence>
<dbReference type="InterPro" id="IPR000719">
    <property type="entry name" value="Prot_kinase_dom"/>
</dbReference>
<evidence type="ECO:0000259" key="10">
    <source>
        <dbReference type="PROSITE" id="PS50011"/>
    </source>
</evidence>
<dbReference type="PANTHER" id="PTHR43289:SF6">
    <property type="entry name" value="SERINE_THREONINE-PROTEIN KINASE NEKL-3"/>
    <property type="match status" value="1"/>
</dbReference>
<dbReference type="InterPro" id="IPR011009">
    <property type="entry name" value="Kinase-like_dom_sf"/>
</dbReference>
<keyword evidence="9" id="KW-0472">Membrane</keyword>
<dbReference type="GO" id="GO:0016301">
    <property type="term" value="F:kinase activity"/>
    <property type="evidence" value="ECO:0007669"/>
    <property type="project" value="UniProtKB-KW"/>
</dbReference>
<keyword evidence="3" id="KW-0808">Transferase</keyword>
<feature type="compositionally biased region" description="Low complexity" evidence="8">
    <location>
        <begin position="340"/>
        <end position="355"/>
    </location>
</feature>
<dbReference type="Gene3D" id="3.30.200.20">
    <property type="entry name" value="Phosphorylase Kinase, domain 1"/>
    <property type="match status" value="1"/>
</dbReference>
<dbReference type="Gene3D" id="1.10.510.10">
    <property type="entry name" value="Transferase(Phosphotransferase) domain 1"/>
    <property type="match status" value="1"/>
</dbReference>
<dbReference type="SMART" id="SM00220">
    <property type="entry name" value="S_TKc"/>
    <property type="match status" value="1"/>
</dbReference>
<dbReference type="Proteomes" id="UP000609874">
    <property type="component" value="Unassembled WGS sequence"/>
</dbReference>
<comment type="caution">
    <text evidence="11">The sequence shown here is derived from an EMBL/GenBank/DDBJ whole genome shotgun (WGS) entry which is preliminary data.</text>
</comment>
<dbReference type="EMBL" id="JACSQD010000008">
    <property type="protein sequence ID" value="MBD7996779.1"/>
    <property type="molecule type" value="Genomic_DNA"/>
</dbReference>
<evidence type="ECO:0000256" key="2">
    <source>
        <dbReference type="ARBA" id="ARBA00022527"/>
    </source>
</evidence>
<evidence type="ECO:0000256" key="4">
    <source>
        <dbReference type="ARBA" id="ARBA00022741"/>
    </source>
</evidence>
<evidence type="ECO:0000256" key="3">
    <source>
        <dbReference type="ARBA" id="ARBA00022679"/>
    </source>
</evidence>
<feature type="region of interest" description="Disordered" evidence="8">
    <location>
        <begin position="306"/>
        <end position="422"/>
    </location>
</feature>
<keyword evidence="6 7" id="KW-0067">ATP-binding</keyword>
<dbReference type="EC" id="2.7.11.1" evidence="1"/>
<evidence type="ECO:0000256" key="5">
    <source>
        <dbReference type="ARBA" id="ARBA00022777"/>
    </source>
</evidence>
<keyword evidence="12" id="KW-1185">Reference proteome</keyword>
<feature type="region of interest" description="Disordered" evidence="8">
    <location>
        <begin position="468"/>
        <end position="490"/>
    </location>
</feature>
<accession>A0ABR8UW71</accession>
<feature type="compositionally biased region" description="Basic residues" evidence="8">
    <location>
        <begin position="406"/>
        <end position="418"/>
    </location>
</feature>
<keyword evidence="2" id="KW-0723">Serine/threonine-protein kinase</keyword>
<dbReference type="CDD" id="cd14014">
    <property type="entry name" value="STKc_PknB_like"/>
    <property type="match status" value="1"/>
</dbReference>
<dbReference type="SUPFAM" id="SSF56112">
    <property type="entry name" value="Protein kinase-like (PK-like)"/>
    <property type="match status" value="1"/>
</dbReference>
<dbReference type="PROSITE" id="PS00108">
    <property type="entry name" value="PROTEIN_KINASE_ST"/>
    <property type="match status" value="1"/>
</dbReference>
<organism evidence="11 12">
    <name type="scientific">Arthrobacter gallicola</name>
    <dbReference type="NCBI Taxonomy" id="2762225"/>
    <lineage>
        <taxon>Bacteria</taxon>
        <taxon>Bacillati</taxon>
        <taxon>Actinomycetota</taxon>
        <taxon>Actinomycetes</taxon>
        <taxon>Micrococcales</taxon>
        <taxon>Micrococcaceae</taxon>
        <taxon>Arthrobacter</taxon>
    </lineage>
</organism>
<name>A0ABR8UW71_9MICC</name>
<reference evidence="11 12" key="1">
    <citation type="submission" date="2020-08" db="EMBL/GenBank/DDBJ databases">
        <title>A Genomic Blueprint of the Chicken Gut Microbiome.</title>
        <authorList>
            <person name="Gilroy R."/>
            <person name="Ravi A."/>
            <person name="Getino M."/>
            <person name="Pursley I."/>
            <person name="Horton D.L."/>
            <person name="Alikhan N.-F."/>
            <person name="Baker D."/>
            <person name="Gharbi K."/>
            <person name="Hall N."/>
            <person name="Watson M."/>
            <person name="Adriaenssens E.M."/>
            <person name="Foster-Nyarko E."/>
            <person name="Jarju S."/>
            <person name="Secka A."/>
            <person name="Antonio M."/>
            <person name="Oren A."/>
            <person name="Chaudhuri R."/>
            <person name="La Ragione R.M."/>
            <person name="Hildebrand F."/>
            <person name="Pallen M.J."/>
        </authorList>
    </citation>
    <scope>NUCLEOTIDE SEQUENCE [LARGE SCALE GENOMIC DNA]</scope>
    <source>
        <strain evidence="11 12">Sa2CUA1</strain>
    </source>
</reference>
<sequence length="490" mass="49723">MNRLIAGRYRLTEPIGHGGMATVYRGQDESLGRDIAVKLFRASAVDPDDVERQDTEMHLLASLTHPGLVTLFDAGKDDAGRDDGPAGEPRAFLVMELIDGPDLRKRLRDQPVPAADAAYIGAELAGALAYIHARGVVHRDVKPANILLPPAIAGTAPRAKLTDFGIARMVDGARITATGATLGTANYLSPEQASGSSACASSDIYSLGLVLLESVTGRIEFGGSAVEAAVARLSRDPEIPATLGPQWRSLLAAMTARTPADRPTAAEVSASLLDFRWAGASAVPGPATETGRPGPAQDAAASIVSGAVPGSNGTAGTDGRWTPGSAEIEPAGAGPVGTRPAGPGAAVPEPATAAPDLPEPAASVPGAERDAAYPAERGGPGHPDVHTPAAPPTPPSIGLVAATRPAGRRSGGRRRTNGSRRAAQGYAGTLHATPSRAVITGRALLAVLAMTVLTVAVVLAAGRVGAADQNRSPLHPGQVTGTPPQPISPP</sequence>
<evidence type="ECO:0000313" key="11">
    <source>
        <dbReference type="EMBL" id="MBD7996779.1"/>
    </source>
</evidence>
<proteinExistence type="predicted"/>
<gene>
    <name evidence="11" type="ORF">H9639_15890</name>
</gene>